<evidence type="ECO:0000313" key="1">
    <source>
        <dbReference type="EMBL" id="KAJ1121931.1"/>
    </source>
</evidence>
<organism evidence="1 2">
    <name type="scientific">Pleurodeles waltl</name>
    <name type="common">Iberian ribbed newt</name>
    <dbReference type="NCBI Taxonomy" id="8319"/>
    <lineage>
        <taxon>Eukaryota</taxon>
        <taxon>Metazoa</taxon>
        <taxon>Chordata</taxon>
        <taxon>Craniata</taxon>
        <taxon>Vertebrata</taxon>
        <taxon>Euteleostomi</taxon>
        <taxon>Amphibia</taxon>
        <taxon>Batrachia</taxon>
        <taxon>Caudata</taxon>
        <taxon>Salamandroidea</taxon>
        <taxon>Salamandridae</taxon>
        <taxon>Pleurodelinae</taxon>
        <taxon>Pleurodeles</taxon>
    </lineage>
</organism>
<name>A0AAV7P2U8_PLEWA</name>
<comment type="caution">
    <text evidence="1">The sequence shown here is derived from an EMBL/GenBank/DDBJ whole genome shotgun (WGS) entry which is preliminary data.</text>
</comment>
<dbReference type="EMBL" id="JANPWB010000011">
    <property type="protein sequence ID" value="KAJ1121931.1"/>
    <property type="molecule type" value="Genomic_DNA"/>
</dbReference>
<gene>
    <name evidence="1" type="ORF">NDU88_000439</name>
</gene>
<evidence type="ECO:0000313" key="2">
    <source>
        <dbReference type="Proteomes" id="UP001066276"/>
    </source>
</evidence>
<keyword evidence="2" id="KW-1185">Reference proteome</keyword>
<protein>
    <submittedName>
        <fullName evidence="1">Uncharacterized protein</fullName>
    </submittedName>
</protein>
<sequence>MAIGMRLEGRDTKFLDLTAESWSILNDIAGFQDKLTGMEPHRSLIEAKLNSMPNGDQELQYLLEKDRSCRDNIHFFEFPERAKCTDVKAFLVDTLPTLTSLTFFPPLELQCAHRMGLCLKVMVINCALSLLVSSTMNMYDS</sequence>
<reference evidence="1" key="1">
    <citation type="journal article" date="2022" name="bioRxiv">
        <title>Sequencing and chromosome-scale assembly of the giantPleurodeles waltlgenome.</title>
        <authorList>
            <person name="Brown T."/>
            <person name="Elewa A."/>
            <person name="Iarovenko S."/>
            <person name="Subramanian E."/>
            <person name="Araus A.J."/>
            <person name="Petzold A."/>
            <person name="Susuki M."/>
            <person name="Suzuki K.-i.T."/>
            <person name="Hayashi T."/>
            <person name="Toyoda A."/>
            <person name="Oliveira C."/>
            <person name="Osipova E."/>
            <person name="Leigh N.D."/>
            <person name="Simon A."/>
            <person name="Yun M.H."/>
        </authorList>
    </citation>
    <scope>NUCLEOTIDE SEQUENCE</scope>
    <source>
        <strain evidence="1">20211129_DDA</strain>
        <tissue evidence="1">Liver</tissue>
    </source>
</reference>
<dbReference type="AlphaFoldDB" id="A0AAV7P2U8"/>
<proteinExistence type="predicted"/>
<dbReference type="Proteomes" id="UP001066276">
    <property type="component" value="Chromosome 7"/>
</dbReference>
<accession>A0AAV7P2U8</accession>